<dbReference type="Gene3D" id="1.10.150.700">
    <property type="entry name" value="PolC, middle finger domain"/>
    <property type="match status" value="1"/>
</dbReference>
<reference evidence="3" key="1">
    <citation type="submission" date="2013-08" db="EMBL/GenBank/DDBJ databases">
        <authorList>
            <person name="Mendez C."/>
            <person name="Richter M."/>
            <person name="Ferrer M."/>
            <person name="Sanchez J."/>
        </authorList>
    </citation>
    <scope>NUCLEOTIDE SEQUENCE</scope>
</reference>
<feature type="compositionally biased region" description="Basic and acidic residues" evidence="1">
    <location>
        <begin position="228"/>
        <end position="248"/>
    </location>
</feature>
<dbReference type="GO" id="GO:0008408">
    <property type="term" value="F:3'-5' exonuclease activity"/>
    <property type="evidence" value="ECO:0007669"/>
    <property type="project" value="InterPro"/>
</dbReference>
<dbReference type="InterPro" id="IPR044923">
    <property type="entry name" value="PolC_middle_finger_sf"/>
</dbReference>
<feature type="region of interest" description="Disordered" evidence="1">
    <location>
        <begin position="227"/>
        <end position="248"/>
    </location>
</feature>
<proteinExistence type="predicted"/>
<dbReference type="EC" id="2.7.7.7" evidence="3"/>
<dbReference type="PANTHER" id="PTHR32294">
    <property type="entry name" value="DNA POLYMERASE III SUBUNIT ALPHA"/>
    <property type="match status" value="1"/>
</dbReference>
<evidence type="ECO:0000259" key="2">
    <source>
        <dbReference type="Pfam" id="PF17657"/>
    </source>
</evidence>
<dbReference type="GO" id="GO:0003887">
    <property type="term" value="F:DNA-directed DNA polymerase activity"/>
    <property type="evidence" value="ECO:0007669"/>
    <property type="project" value="UniProtKB-EC"/>
</dbReference>
<keyword evidence="3" id="KW-0808">Transferase</keyword>
<protein>
    <submittedName>
        <fullName evidence="3">DNA polymerase III, alpha subunit</fullName>
        <ecNumber evidence="3">2.7.7.7</ecNumber>
    </submittedName>
</protein>
<gene>
    <name evidence="3" type="ORF">B1A_19003</name>
</gene>
<dbReference type="Gene3D" id="6.10.140.1510">
    <property type="match status" value="1"/>
</dbReference>
<accession>T0ZUB6</accession>
<evidence type="ECO:0000313" key="3">
    <source>
        <dbReference type="EMBL" id="EQD33500.1"/>
    </source>
</evidence>
<dbReference type="AlphaFoldDB" id="T0ZUB6"/>
<dbReference type="PANTHER" id="PTHR32294:SF5">
    <property type="entry name" value="DNA POLYMERASE III POLC-TYPE"/>
    <property type="match status" value="1"/>
</dbReference>
<reference evidence="3" key="2">
    <citation type="journal article" date="2014" name="ISME J.">
        <title>Microbial stratification in low pH oxic and suboxic macroscopic growths along an acid mine drainage.</title>
        <authorList>
            <person name="Mendez-Garcia C."/>
            <person name="Mesa V."/>
            <person name="Sprenger R.R."/>
            <person name="Richter M."/>
            <person name="Diez M.S."/>
            <person name="Solano J."/>
            <person name="Bargiela R."/>
            <person name="Golyshina O.V."/>
            <person name="Manteca A."/>
            <person name="Ramos J.L."/>
            <person name="Gallego J.R."/>
            <person name="Llorente I."/>
            <person name="Martins Dos Santos V.A."/>
            <person name="Jensen O.N."/>
            <person name="Pelaez A.I."/>
            <person name="Sanchez J."/>
            <person name="Ferrer M."/>
        </authorList>
    </citation>
    <scope>NUCLEOTIDE SEQUENCE</scope>
</reference>
<comment type="caution">
    <text evidence="3">The sequence shown here is derived from an EMBL/GenBank/DDBJ whole genome shotgun (WGS) entry which is preliminary data.</text>
</comment>
<name>T0ZUB6_9ZZZZ</name>
<dbReference type="EMBL" id="AUZX01014019">
    <property type="protein sequence ID" value="EQD33500.1"/>
    <property type="molecule type" value="Genomic_DNA"/>
</dbReference>
<feature type="non-terminal residue" evidence="3">
    <location>
        <position position="1"/>
    </location>
</feature>
<dbReference type="InterPro" id="IPR040982">
    <property type="entry name" value="DNA_pol3_finger"/>
</dbReference>
<feature type="non-terminal residue" evidence="3">
    <location>
        <position position="248"/>
    </location>
</feature>
<dbReference type="Pfam" id="PF17657">
    <property type="entry name" value="DNA_pol3_finger"/>
    <property type="match status" value="1"/>
</dbReference>
<organism evidence="3">
    <name type="scientific">mine drainage metagenome</name>
    <dbReference type="NCBI Taxonomy" id="410659"/>
    <lineage>
        <taxon>unclassified sequences</taxon>
        <taxon>metagenomes</taxon>
        <taxon>ecological metagenomes</taxon>
    </lineage>
</organism>
<sequence length="248" mass="27484">KLDLLGHDDPTVLRLLERMTGVPALSVPCDDPAALSLFSGCEALGLGAEELGTSVGSIALPEFGTRFVRQMLEATRPRTFAELVRISGLSHGTDVWTHNADELIRSGRATLREVIATRDDIMLNLIHYGLAPKQAFQITEQVRKGKGLKPDDESEMRAHSVPDWYIDSCQKIQYMFPKAHAAAYVIMAVRIAYFKVHHPAAFYATYLSVRAEEFDASLTTLDAAGMQQRREQLEAPRDATARDRSLAT</sequence>
<evidence type="ECO:0000256" key="1">
    <source>
        <dbReference type="SAM" id="MobiDB-lite"/>
    </source>
</evidence>
<keyword evidence="3" id="KW-0548">Nucleotidyltransferase</keyword>
<dbReference type="GO" id="GO:0006260">
    <property type="term" value="P:DNA replication"/>
    <property type="evidence" value="ECO:0007669"/>
    <property type="project" value="InterPro"/>
</dbReference>
<dbReference type="InterPro" id="IPR004805">
    <property type="entry name" value="DnaE2/DnaE/PolC"/>
</dbReference>
<feature type="domain" description="DNA polymerase III alpha subunit finger" evidence="2">
    <location>
        <begin position="13"/>
        <end position="152"/>
    </location>
</feature>